<sequence>MDRYGNFSDEGEVDHSFFDSDVEEGATKSVGITPGSSKPENEKGQSYLDLNKAEKMQSVVNHQSESELKIDEPSHFLTATRPTSALKPNRSSTQSLRVETTIPTGIPQIRHEFEDDYYPDEEDSSEEESHNSRPKSSKQTNIGKKVQGKASREYVSTISSSDTDYSDTGSDDRVSRLSYQSSKASFRNPSVRPSEMNSSRPSMRGLRDYAEESEDTVTDVTPLSTPDISPIQSFDLAATSEALKSQFKRQENVSQEIYEPDNDLKQNQKVLQDAMDLNQLLKAFMHLDKNEKRNTETEHPVMHNKKNYSFSNDEMRHIEQENQRLLKELSRQATKPRSKSLNPKKAIPASSRLYHSALNRQREQQRIERENMAFLKRLESVKPTVGMTRCEQLMDYQRQAGYLSATALSPRPGKASVSRLSTSASSGGHSRISSASSRSGRTVSSAALLRPTKSSNIRAAWQ</sequence>
<protein>
    <recommendedName>
        <fullName evidence="2">Cilia- and flagella-associated protein 97</fullName>
    </recommendedName>
</protein>
<feature type="region of interest" description="Disordered" evidence="4">
    <location>
        <begin position="1"/>
        <end position="229"/>
    </location>
</feature>
<proteinExistence type="inferred from homology"/>
<evidence type="ECO:0000256" key="4">
    <source>
        <dbReference type="SAM" id="MobiDB-lite"/>
    </source>
</evidence>
<dbReference type="PANTHER" id="PTHR23035:SF1">
    <property type="entry name" value="CILIA- AND FLAGELLA-ASSOCIATED PROTEIN 97"/>
    <property type="match status" value="1"/>
</dbReference>
<feature type="compositionally biased region" description="Low complexity" evidence="4">
    <location>
        <begin position="156"/>
        <end position="168"/>
    </location>
</feature>
<name>A0A8T2KBD0_9PIPI</name>
<evidence type="ECO:0000256" key="2">
    <source>
        <dbReference type="ARBA" id="ARBA00021424"/>
    </source>
</evidence>
<reference evidence="5" key="1">
    <citation type="thesis" date="2020" institute="ProQuest LLC" country="789 East Eisenhower Parkway, Ann Arbor, MI, USA">
        <title>Comparative Genomics and Chromosome Evolution.</title>
        <authorList>
            <person name="Mudd A.B."/>
        </authorList>
    </citation>
    <scope>NUCLEOTIDE SEQUENCE</scope>
    <source>
        <strain evidence="5">Female2</strain>
        <tissue evidence="5">Blood</tissue>
    </source>
</reference>
<dbReference type="Proteomes" id="UP000812440">
    <property type="component" value="Chromosome 1"/>
</dbReference>
<comment type="similarity">
    <text evidence="1">Belongs to the CFAP97 family.</text>
</comment>
<feature type="compositionally biased region" description="Low complexity" evidence="4">
    <location>
        <begin position="415"/>
        <end position="447"/>
    </location>
</feature>
<dbReference type="PANTHER" id="PTHR23035">
    <property type="entry name" value="CILIA- AND FLAGELLA-ASSOCIATED PROTEIN 97-RELATED"/>
    <property type="match status" value="1"/>
</dbReference>
<dbReference type="EMBL" id="JAACNH010000001">
    <property type="protein sequence ID" value="KAG8453702.1"/>
    <property type="molecule type" value="Genomic_DNA"/>
</dbReference>
<dbReference type="InterPro" id="IPR029488">
    <property type="entry name" value="Hmw/CFAP97"/>
</dbReference>
<feature type="compositionally biased region" description="Acidic residues" evidence="4">
    <location>
        <begin position="114"/>
        <end position="126"/>
    </location>
</feature>
<dbReference type="InterPro" id="IPR038791">
    <property type="entry name" value="Cfap97/Hemingway"/>
</dbReference>
<gene>
    <name evidence="5" type="ORF">GDO86_000363</name>
</gene>
<dbReference type="Pfam" id="PF13879">
    <property type="entry name" value="Hmw_CFAP97"/>
    <property type="match status" value="1"/>
</dbReference>
<dbReference type="OrthoDB" id="515313at2759"/>
<feature type="compositionally biased region" description="Polar residues" evidence="4">
    <location>
        <begin position="89"/>
        <end position="103"/>
    </location>
</feature>
<dbReference type="GO" id="GO:0007283">
    <property type="term" value="P:spermatogenesis"/>
    <property type="evidence" value="ECO:0007669"/>
    <property type="project" value="TreeGrafter"/>
</dbReference>
<evidence type="ECO:0000256" key="3">
    <source>
        <dbReference type="SAM" id="Coils"/>
    </source>
</evidence>
<evidence type="ECO:0000256" key="1">
    <source>
        <dbReference type="ARBA" id="ARBA00008315"/>
    </source>
</evidence>
<comment type="caution">
    <text evidence="5">The sequence shown here is derived from an EMBL/GenBank/DDBJ whole genome shotgun (WGS) entry which is preliminary data.</text>
</comment>
<keyword evidence="3" id="KW-0175">Coiled coil</keyword>
<evidence type="ECO:0000313" key="6">
    <source>
        <dbReference type="Proteomes" id="UP000812440"/>
    </source>
</evidence>
<feature type="compositionally biased region" description="Polar residues" evidence="4">
    <location>
        <begin position="177"/>
        <end position="188"/>
    </location>
</feature>
<dbReference type="AlphaFoldDB" id="A0A8T2KBD0"/>
<organism evidence="5 6">
    <name type="scientific">Hymenochirus boettgeri</name>
    <name type="common">Congo dwarf clawed frog</name>
    <dbReference type="NCBI Taxonomy" id="247094"/>
    <lineage>
        <taxon>Eukaryota</taxon>
        <taxon>Metazoa</taxon>
        <taxon>Chordata</taxon>
        <taxon>Craniata</taxon>
        <taxon>Vertebrata</taxon>
        <taxon>Euteleostomi</taxon>
        <taxon>Amphibia</taxon>
        <taxon>Batrachia</taxon>
        <taxon>Anura</taxon>
        <taxon>Pipoidea</taxon>
        <taxon>Pipidae</taxon>
        <taxon>Pipinae</taxon>
        <taxon>Hymenochirus</taxon>
    </lineage>
</organism>
<feature type="region of interest" description="Disordered" evidence="4">
    <location>
        <begin position="407"/>
        <end position="449"/>
    </location>
</feature>
<feature type="coiled-coil region" evidence="3">
    <location>
        <begin position="308"/>
        <end position="335"/>
    </location>
</feature>
<feature type="compositionally biased region" description="Polar residues" evidence="4">
    <location>
        <begin position="218"/>
        <end position="229"/>
    </location>
</feature>
<feature type="compositionally biased region" description="Basic and acidic residues" evidence="4">
    <location>
        <begin position="64"/>
        <end position="74"/>
    </location>
</feature>
<accession>A0A8T2KBD0</accession>
<evidence type="ECO:0000313" key="5">
    <source>
        <dbReference type="EMBL" id="KAG8453702.1"/>
    </source>
</evidence>
<keyword evidence="6" id="KW-1185">Reference proteome</keyword>